<accession>A0A6N2SPR4</accession>
<keyword evidence="1" id="KW-0472">Membrane</keyword>
<reference evidence="2" key="1">
    <citation type="submission" date="2019-11" db="EMBL/GenBank/DDBJ databases">
        <authorList>
            <person name="Feng L."/>
        </authorList>
    </citation>
    <scope>NUCLEOTIDE SEQUENCE</scope>
    <source>
        <strain evidence="2">BhanseniiLFYP23</strain>
    </source>
</reference>
<gene>
    <name evidence="2" type="primary">ybaN</name>
    <name evidence="2" type="ORF">BHLFYP23_02188</name>
</gene>
<dbReference type="RefSeq" id="WP_009246481.1">
    <property type="nucleotide sequence ID" value="NZ_CACRSY010000008.1"/>
</dbReference>
<dbReference type="EMBL" id="CACRSY010000008">
    <property type="protein sequence ID" value="VYS94578.1"/>
    <property type="molecule type" value="Genomic_DNA"/>
</dbReference>
<protein>
    <submittedName>
        <fullName evidence="2">Inner membrane protein YbaN</fullName>
    </submittedName>
</protein>
<keyword evidence="1" id="KW-1133">Transmembrane helix</keyword>
<feature type="transmembrane region" description="Helical" evidence="1">
    <location>
        <begin position="12"/>
        <end position="42"/>
    </location>
</feature>
<feature type="transmembrane region" description="Helical" evidence="1">
    <location>
        <begin position="76"/>
        <end position="94"/>
    </location>
</feature>
<feature type="transmembrane region" description="Helical" evidence="1">
    <location>
        <begin position="100"/>
        <end position="118"/>
    </location>
</feature>
<dbReference type="PANTHER" id="PTHR35813:SF1">
    <property type="entry name" value="INNER MEMBRANE PROTEIN YBAN"/>
    <property type="match status" value="1"/>
</dbReference>
<name>A0A6N2SPR4_BLAHA</name>
<dbReference type="AlphaFoldDB" id="A0A6N2SPR4"/>
<dbReference type="InterPro" id="IPR007401">
    <property type="entry name" value="DUF454"/>
</dbReference>
<dbReference type="GO" id="GO:0005886">
    <property type="term" value="C:plasma membrane"/>
    <property type="evidence" value="ECO:0007669"/>
    <property type="project" value="TreeGrafter"/>
</dbReference>
<dbReference type="Pfam" id="PF04304">
    <property type="entry name" value="DUF454"/>
    <property type="match status" value="1"/>
</dbReference>
<organism evidence="2">
    <name type="scientific">Blautia hansenii</name>
    <name type="common">Ruminococcus hansenii</name>
    <dbReference type="NCBI Taxonomy" id="1322"/>
    <lineage>
        <taxon>Bacteria</taxon>
        <taxon>Bacillati</taxon>
        <taxon>Bacillota</taxon>
        <taxon>Clostridia</taxon>
        <taxon>Lachnospirales</taxon>
        <taxon>Lachnospiraceae</taxon>
        <taxon>Blautia</taxon>
    </lineage>
</organism>
<proteinExistence type="predicted"/>
<evidence type="ECO:0000313" key="2">
    <source>
        <dbReference type="EMBL" id="VYS94578.1"/>
    </source>
</evidence>
<dbReference type="PIRSF" id="PIRSF016789">
    <property type="entry name" value="DUF454"/>
    <property type="match status" value="1"/>
</dbReference>
<keyword evidence="1" id="KW-0812">Transmembrane</keyword>
<evidence type="ECO:0000256" key="1">
    <source>
        <dbReference type="SAM" id="Phobius"/>
    </source>
</evidence>
<dbReference type="PANTHER" id="PTHR35813">
    <property type="entry name" value="INNER MEMBRANE PROTEIN YBAN"/>
    <property type="match status" value="1"/>
</dbReference>
<sequence>MGNTKRGLWIGIAFLMMGAGAVGVVLPILPTVPFLMAALYCFARGSHKLENWFRQTSLYQKHLEPFMDKKEMTRKAKLTVMLSMTIFMGIGFVMMEQVPVGRIILAAVWLFHILYFTLGIKTVKKTCVAGENFN</sequence>